<dbReference type="InterPro" id="IPR040554">
    <property type="entry name" value="KPWE_PEX14_dom"/>
</dbReference>
<feature type="compositionally biased region" description="Pro residues" evidence="1">
    <location>
        <begin position="127"/>
        <end position="137"/>
    </location>
</feature>
<feature type="domain" description="PEX14-like helix-turn-helix" evidence="3">
    <location>
        <begin position="12"/>
        <end position="78"/>
    </location>
</feature>
<evidence type="ECO:0000313" key="4">
    <source>
        <dbReference type="EMBL" id="KAF2118707.1"/>
    </source>
</evidence>
<gene>
    <name evidence="4" type="ORF">BDV96DRAFT_684384</name>
</gene>
<dbReference type="PANTHER" id="PTHR36855">
    <property type="entry name" value="CHROMOSOME 10, WHOLE GENOME SHOTGUN SEQUENCE"/>
    <property type="match status" value="1"/>
</dbReference>
<dbReference type="OrthoDB" id="9936937at2759"/>
<dbReference type="EMBL" id="ML977316">
    <property type="protein sequence ID" value="KAF2118707.1"/>
    <property type="molecule type" value="Genomic_DNA"/>
</dbReference>
<dbReference type="Proteomes" id="UP000799770">
    <property type="component" value="Unassembled WGS sequence"/>
</dbReference>
<dbReference type="AlphaFoldDB" id="A0A6A5ZIN8"/>
<accession>A0A6A5ZIN8</accession>
<feature type="compositionally biased region" description="Low complexity" evidence="1">
    <location>
        <begin position="88"/>
        <end position="103"/>
    </location>
</feature>
<feature type="region of interest" description="Disordered" evidence="1">
    <location>
        <begin position="78"/>
        <end position="138"/>
    </location>
</feature>
<proteinExistence type="predicted"/>
<name>A0A6A5ZIN8_9PLEO</name>
<organism evidence="4 5">
    <name type="scientific">Lophiotrema nucula</name>
    <dbReference type="NCBI Taxonomy" id="690887"/>
    <lineage>
        <taxon>Eukaryota</taxon>
        <taxon>Fungi</taxon>
        <taxon>Dikarya</taxon>
        <taxon>Ascomycota</taxon>
        <taxon>Pezizomycotina</taxon>
        <taxon>Dothideomycetes</taxon>
        <taxon>Pleosporomycetidae</taxon>
        <taxon>Pleosporales</taxon>
        <taxon>Lophiotremataceae</taxon>
        <taxon>Lophiotrema</taxon>
    </lineage>
</organism>
<reference evidence="4" key="1">
    <citation type="journal article" date="2020" name="Stud. Mycol.">
        <title>101 Dothideomycetes genomes: a test case for predicting lifestyles and emergence of pathogens.</title>
        <authorList>
            <person name="Haridas S."/>
            <person name="Albert R."/>
            <person name="Binder M."/>
            <person name="Bloem J."/>
            <person name="Labutti K."/>
            <person name="Salamov A."/>
            <person name="Andreopoulos B."/>
            <person name="Baker S."/>
            <person name="Barry K."/>
            <person name="Bills G."/>
            <person name="Bluhm B."/>
            <person name="Cannon C."/>
            <person name="Castanera R."/>
            <person name="Culley D."/>
            <person name="Daum C."/>
            <person name="Ezra D."/>
            <person name="Gonzalez J."/>
            <person name="Henrissat B."/>
            <person name="Kuo A."/>
            <person name="Liang C."/>
            <person name="Lipzen A."/>
            <person name="Lutzoni F."/>
            <person name="Magnuson J."/>
            <person name="Mondo S."/>
            <person name="Nolan M."/>
            <person name="Ohm R."/>
            <person name="Pangilinan J."/>
            <person name="Park H.-J."/>
            <person name="Ramirez L."/>
            <person name="Alfaro M."/>
            <person name="Sun H."/>
            <person name="Tritt A."/>
            <person name="Yoshinaga Y."/>
            <person name="Zwiers L.-H."/>
            <person name="Turgeon B."/>
            <person name="Goodwin S."/>
            <person name="Spatafora J."/>
            <person name="Crous P."/>
            <person name="Grigoriev I."/>
        </authorList>
    </citation>
    <scope>NUCLEOTIDE SEQUENCE</scope>
    <source>
        <strain evidence="4">CBS 627.86</strain>
    </source>
</reference>
<dbReference type="InterPro" id="IPR058841">
    <property type="entry name" value="HTH_76"/>
</dbReference>
<feature type="domain" description="Peroxisomal membrane protein PEX14-like KPWE" evidence="2">
    <location>
        <begin position="136"/>
        <end position="183"/>
    </location>
</feature>
<evidence type="ECO:0000256" key="1">
    <source>
        <dbReference type="SAM" id="MobiDB-lite"/>
    </source>
</evidence>
<keyword evidence="5" id="KW-1185">Reference proteome</keyword>
<feature type="compositionally biased region" description="Basic and acidic residues" evidence="1">
    <location>
        <begin position="181"/>
        <end position="191"/>
    </location>
</feature>
<evidence type="ECO:0000259" key="3">
    <source>
        <dbReference type="Pfam" id="PF25871"/>
    </source>
</evidence>
<evidence type="ECO:0000259" key="2">
    <source>
        <dbReference type="Pfam" id="PF17733"/>
    </source>
</evidence>
<dbReference type="Pfam" id="PF25871">
    <property type="entry name" value="HTH_76"/>
    <property type="match status" value="1"/>
</dbReference>
<feature type="region of interest" description="Disordered" evidence="1">
    <location>
        <begin position="155"/>
        <end position="201"/>
    </location>
</feature>
<protein>
    <submittedName>
        <fullName evidence="4">Uncharacterized protein</fullName>
    </submittedName>
</protein>
<dbReference type="Pfam" id="PF17733">
    <property type="entry name" value="KPWE_dom"/>
    <property type="match status" value="1"/>
</dbReference>
<dbReference type="PANTHER" id="PTHR36855:SF1">
    <property type="entry name" value="PEROXISOME MEMBRANE ANCHOR PROTEIN PEX14P N-TERMINAL DOMAIN-CONTAINING PROTEIN"/>
    <property type="match status" value="1"/>
</dbReference>
<sequence>MTTPATSDSSNSLYEALEKYNWDDDAEFQSGLSAILGSNSTPEQAAELTLRARCFYYSRKYSTNVDFDAYKAYRASHPSRPLTSNGVPPSSNSSTFNPSNSTSVPFTPSAPSDPATTDSASGILPNPATPNEPPAPYPTSFAHIVELVTTGQPIPGIKEIPNTVLTGQGTAGVRPKRRKPWEKDGESEREGVQVGGEEAST</sequence>
<feature type="compositionally biased region" description="Polar residues" evidence="1">
    <location>
        <begin position="104"/>
        <end position="120"/>
    </location>
</feature>
<evidence type="ECO:0000313" key="5">
    <source>
        <dbReference type="Proteomes" id="UP000799770"/>
    </source>
</evidence>